<dbReference type="AlphaFoldDB" id="A0A418Y5G6"/>
<protein>
    <submittedName>
        <fullName evidence="1">Uncharacterized protein</fullName>
    </submittedName>
</protein>
<evidence type="ECO:0000313" key="2">
    <source>
        <dbReference type="Proteomes" id="UP000284006"/>
    </source>
</evidence>
<dbReference type="Proteomes" id="UP000284006">
    <property type="component" value="Unassembled WGS sequence"/>
</dbReference>
<evidence type="ECO:0000313" key="1">
    <source>
        <dbReference type="EMBL" id="RJG21923.1"/>
    </source>
</evidence>
<proteinExistence type="predicted"/>
<gene>
    <name evidence="1" type="ORF">D3872_05975</name>
</gene>
<name>A0A418Y5G6_9BURK</name>
<keyword evidence="2" id="KW-1185">Reference proteome</keyword>
<reference evidence="1 2" key="1">
    <citation type="submission" date="2018-09" db="EMBL/GenBank/DDBJ databases">
        <authorList>
            <person name="Zhu H."/>
        </authorList>
    </citation>
    <scope>NUCLEOTIDE SEQUENCE [LARGE SCALE GENOMIC DNA]</scope>
    <source>
        <strain evidence="1 2">K1S02-61</strain>
    </source>
</reference>
<accession>A0A418Y5G6</accession>
<dbReference type="EMBL" id="QYUP01000065">
    <property type="protein sequence ID" value="RJG21923.1"/>
    <property type="molecule type" value="Genomic_DNA"/>
</dbReference>
<comment type="caution">
    <text evidence="1">The sequence shown here is derived from an EMBL/GenBank/DDBJ whole genome shotgun (WGS) entry which is preliminary data.</text>
</comment>
<sequence>MISGLVTLLAVFVTFKLLPSEKEIERQLQRQYSTGDPQFRRSMGVLLGPPPRAGVKVHENRPWTEKLHGEFAAIFGSQL</sequence>
<organism evidence="1 2">
    <name type="scientific">Massilia cavernae</name>
    <dbReference type="NCBI Taxonomy" id="2320864"/>
    <lineage>
        <taxon>Bacteria</taxon>
        <taxon>Pseudomonadati</taxon>
        <taxon>Pseudomonadota</taxon>
        <taxon>Betaproteobacteria</taxon>
        <taxon>Burkholderiales</taxon>
        <taxon>Oxalobacteraceae</taxon>
        <taxon>Telluria group</taxon>
        <taxon>Massilia</taxon>
    </lineage>
</organism>